<feature type="transmembrane region" description="Helical" evidence="8">
    <location>
        <begin position="236"/>
        <end position="258"/>
    </location>
</feature>
<dbReference type="InterPro" id="IPR000060">
    <property type="entry name" value="BCCT_transptr"/>
</dbReference>
<feature type="transmembrane region" description="Helical" evidence="8">
    <location>
        <begin position="201"/>
        <end position="224"/>
    </location>
</feature>
<keyword evidence="4" id="KW-1003">Cell membrane</keyword>
<name>A0A1N7FM55_9RHOB</name>
<feature type="transmembrane region" description="Helical" evidence="8">
    <location>
        <begin position="323"/>
        <end position="345"/>
    </location>
</feature>
<evidence type="ECO:0000256" key="6">
    <source>
        <dbReference type="ARBA" id="ARBA00022989"/>
    </source>
</evidence>
<evidence type="ECO:0000256" key="5">
    <source>
        <dbReference type="ARBA" id="ARBA00022692"/>
    </source>
</evidence>
<dbReference type="OrthoDB" id="9775735at2"/>
<reference evidence="9 10" key="1">
    <citation type="submission" date="2017-01" db="EMBL/GenBank/DDBJ databases">
        <authorList>
            <person name="Mah S.A."/>
            <person name="Swanson W.J."/>
            <person name="Moy G.W."/>
            <person name="Vacquier V.D."/>
        </authorList>
    </citation>
    <scope>NUCLEOTIDE SEQUENCE [LARGE SCALE GENOMIC DNA]</scope>
    <source>
        <strain evidence="9 10">DSM 29590</strain>
    </source>
</reference>
<comment type="similarity">
    <text evidence="2">Belongs to the BCCT transporter (TC 2.A.15) family.</text>
</comment>
<feature type="transmembrane region" description="Helical" evidence="8">
    <location>
        <begin position="270"/>
        <end position="290"/>
    </location>
</feature>
<feature type="transmembrane region" description="Helical" evidence="8">
    <location>
        <begin position="416"/>
        <end position="434"/>
    </location>
</feature>
<dbReference type="Proteomes" id="UP000186019">
    <property type="component" value="Unassembled WGS sequence"/>
</dbReference>
<evidence type="ECO:0000256" key="7">
    <source>
        <dbReference type="ARBA" id="ARBA00023136"/>
    </source>
</evidence>
<keyword evidence="7 8" id="KW-0472">Membrane</keyword>
<gene>
    <name evidence="9" type="ORF">SAMN05421666_1169</name>
</gene>
<dbReference type="EMBL" id="FTNV01000001">
    <property type="protein sequence ID" value="SIS01411.1"/>
    <property type="molecule type" value="Genomic_DNA"/>
</dbReference>
<accession>A0A1N7FM55</accession>
<dbReference type="PANTHER" id="PTHR30047">
    <property type="entry name" value="HIGH-AFFINITY CHOLINE TRANSPORT PROTEIN-RELATED"/>
    <property type="match status" value="1"/>
</dbReference>
<feature type="transmembrane region" description="Helical" evidence="8">
    <location>
        <begin position="146"/>
        <end position="166"/>
    </location>
</feature>
<keyword evidence="3" id="KW-0813">Transport</keyword>
<dbReference type="AlphaFoldDB" id="A0A1N7FM55"/>
<keyword evidence="6 8" id="KW-1133">Transmembrane helix</keyword>
<evidence type="ECO:0000256" key="1">
    <source>
        <dbReference type="ARBA" id="ARBA00004651"/>
    </source>
</evidence>
<feature type="transmembrane region" description="Helical" evidence="8">
    <location>
        <begin position="96"/>
        <end position="115"/>
    </location>
</feature>
<keyword evidence="5 8" id="KW-0812">Transmembrane</keyword>
<keyword evidence="10" id="KW-1185">Reference proteome</keyword>
<feature type="transmembrane region" description="Helical" evidence="8">
    <location>
        <begin position="357"/>
        <end position="383"/>
    </location>
</feature>
<sequence>MSDSTASGKPRAHINKPLFAITGGFIALFCIVALVDLELLSSIVDTTFAFSAKYFGLYWQVLLLATFLIGLVLVVMPGGRAIMGNVSVPEFPAFQWGAMIMCTLLAGGGVFWAAGEPMAHFLSSPPYFGAESGTADAVGPAMAQSFMHWGFLAWAILGALSSIMLMHYHYEKGLPMAPRTLLYPVFGDAAINGPIGWIADAACIIAVVAGTVGPVGFLGLQVSYGLNALFGIPDTFTTQAIVIGGLVTIYTISAITGLSKGIQILSRINVILAGVLLAYMLIAGPTTFIFSSFAEGFSTYITDFFGMALYRGEAEVFGEPGWLGWWTVFFWGWFMGYGPLMAMFIARVSRGRSIRSIIIMLSIVAPIVTTFWFSIVGGSGIAFELSNPGAVSGPFESEGGFNLPAALLAITQQMPLGFLVSVLFLILTTIFVATTGDSMTYVISVAMSDEDRSSTGVRVFWGVTMGIMALILIWTGSGGIGKLQSFIVVTAVPVSLILLPSLWDAFRITLAKGRGTD</sequence>
<evidence type="ECO:0000313" key="10">
    <source>
        <dbReference type="Proteomes" id="UP000186019"/>
    </source>
</evidence>
<evidence type="ECO:0000256" key="4">
    <source>
        <dbReference type="ARBA" id="ARBA00022475"/>
    </source>
</evidence>
<feature type="transmembrane region" description="Helical" evidence="8">
    <location>
        <begin position="486"/>
        <end position="506"/>
    </location>
</feature>
<evidence type="ECO:0000256" key="3">
    <source>
        <dbReference type="ARBA" id="ARBA00022448"/>
    </source>
</evidence>
<feature type="transmembrane region" description="Helical" evidence="8">
    <location>
        <begin position="57"/>
        <end position="76"/>
    </location>
</feature>
<dbReference type="STRING" id="573024.SAMN05216208_0967"/>
<feature type="transmembrane region" description="Helical" evidence="8">
    <location>
        <begin position="18"/>
        <end position="37"/>
    </location>
</feature>
<evidence type="ECO:0000313" key="9">
    <source>
        <dbReference type="EMBL" id="SIS01411.1"/>
    </source>
</evidence>
<dbReference type="PANTHER" id="PTHR30047:SF7">
    <property type="entry name" value="HIGH-AFFINITY CHOLINE TRANSPORT PROTEIN"/>
    <property type="match status" value="1"/>
</dbReference>
<proteinExistence type="inferred from homology"/>
<evidence type="ECO:0000256" key="8">
    <source>
        <dbReference type="SAM" id="Phobius"/>
    </source>
</evidence>
<organism evidence="9 10">
    <name type="scientific">Roseovarius nanhaiticus</name>
    <dbReference type="NCBI Taxonomy" id="573024"/>
    <lineage>
        <taxon>Bacteria</taxon>
        <taxon>Pseudomonadati</taxon>
        <taxon>Pseudomonadota</taxon>
        <taxon>Alphaproteobacteria</taxon>
        <taxon>Rhodobacterales</taxon>
        <taxon>Roseobacteraceae</taxon>
        <taxon>Roseovarius</taxon>
    </lineage>
</organism>
<evidence type="ECO:0000256" key="2">
    <source>
        <dbReference type="ARBA" id="ARBA00005658"/>
    </source>
</evidence>
<comment type="subcellular location">
    <subcellularLocation>
        <location evidence="1">Cell membrane</location>
        <topology evidence="1">Multi-pass membrane protein</topology>
    </subcellularLocation>
</comment>
<dbReference type="GO" id="GO:0005886">
    <property type="term" value="C:plasma membrane"/>
    <property type="evidence" value="ECO:0007669"/>
    <property type="project" value="UniProtKB-SubCell"/>
</dbReference>
<protein>
    <submittedName>
        <fullName evidence="9">Choline-glycine betaine transporter</fullName>
    </submittedName>
</protein>
<dbReference type="Pfam" id="PF02028">
    <property type="entry name" value="BCCT"/>
    <property type="match status" value="1"/>
</dbReference>
<dbReference type="GO" id="GO:0022857">
    <property type="term" value="F:transmembrane transporter activity"/>
    <property type="evidence" value="ECO:0007669"/>
    <property type="project" value="InterPro"/>
</dbReference>
<dbReference type="RefSeq" id="WP_076531778.1">
    <property type="nucleotide sequence ID" value="NZ_FOAC01000001.1"/>
</dbReference>
<feature type="transmembrane region" description="Helical" evidence="8">
    <location>
        <begin position="455"/>
        <end position="474"/>
    </location>
</feature>